<feature type="compositionally biased region" description="Acidic residues" evidence="1">
    <location>
        <begin position="25"/>
        <end position="35"/>
    </location>
</feature>
<dbReference type="EMBL" id="SNRW01006747">
    <property type="protein sequence ID" value="KAA6382504.1"/>
    <property type="molecule type" value="Genomic_DNA"/>
</dbReference>
<accession>A0A5J4VJ84</accession>
<dbReference type="AlphaFoldDB" id="A0A5J4VJ84"/>
<feature type="compositionally biased region" description="Basic and acidic residues" evidence="1">
    <location>
        <begin position="1"/>
        <end position="12"/>
    </location>
</feature>
<dbReference type="Proteomes" id="UP000324800">
    <property type="component" value="Unassembled WGS sequence"/>
</dbReference>
<reference evidence="2 3" key="1">
    <citation type="submission" date="2019-03" db="EMBL/GenBank/DDBJ databases">
        <title>Single cell metagenomics reveals metabolic interactions within the superorganism composed of flagellate Streblomastix strix and complex community of Bacteroidetes bacteria on its surface.</title>
        <authorList>
            <person name="Treitli S.C."/>
            <person name="Kolisko M."/>
            <person name="Husnik F."/>
            <person name="Keeling P."/>
            <person name="Hampl V."/>
        </authorList>
    </citation>
    <scope>NUCLEOTIDE SEQUENCE [LARGE SCALE GENOMIC DNA]</scope>
    <source>
        <strain evidence="2">ST1C</strain>
    </source>
</reference>
<protein>
    <submittedName>
        <fullName evidence="2">Uncharacterized protein</fullName>
    </submittedName>
</protein>
<organism evidence="2 3">
    <name type="scientific">Streblomastix strix</name>
    <dbReference type="NCBI Taxonomy" id="222440"/>
    <lineage>
        <taxon>Eukaryota</taxon>
        <taxon>Metamonada</taxon>
        <taxon>Preaxostyla</taxon>
        <taxon>Oxymonadida</taxon>
        <taxon>Streblomastigidae</taxon>
        <taxon>Streblomastix</taxon>
    </lineage>
</organism>
<name>A0A5J4VJ84_9EUKA</name>
<evidence type="ECO:0000256" key="1">
    <source>
        <dbReference type="SAM" id="MobiDB-lite"/>
    </source>
</evidence>
<evidence type="ECO:0000313" key="3">
    <source>
        <dbReference type="Proteomes" id="UP000324800"/>
    </source>
</evidence>
<comment type="caution">
    <text evidence="2">The sequence shown here is derived from an EMBL/GenBank/DDBJ whole genome shotgun (WGS) entry which is preliminary data.</text>
</comment>
<gene>
    <name evidence="2" type="ORF">EZS28_021968</name>
</gene>
<evidence type="ECO:0000313" key="2">
    <source>
        <dbReference type="EMBL" id="KAA6382504.1"/>
    </source>
</evidence>
<feature type="region of interest" description="Disordered" evidence="1">
    <location>
        <begin position="1"/>
        <end position="44"/>
    </location>
</feature>
<sequence>QNQKEKEKRKNGESSQLKRRRINNEEIDLENNENEELNKDSDEIGEEELSRSILTSTLDAGLVVLQLTDQIIASIVVDCAITEITSDSQLNRKSNDDQQYKDLSEKIIHFIKSDKQKQENKFNSSSSAEVISDHYPVIAHQILSTLHDHHDQIIVEAEVKGFDEEDHRIEAESEKHWTADLISKFEQIISLQMK</sequence>
<proteinExistence type="predicted"/>
<feature type="non-terminal residue" evidence="2">
    <location>
        <position position="1"/>
    </location>
</feature>